<sequence length="82" mass="9257">MHKMCPECKLIRCTSHKTQSTYTDGKVAVNPEQQINSHTESSDSSQFKQITLAHADAKANLLLVIRLTAHRSPNNWVRIDDP</sequence>
<name>A0A9P9YLT0_9MUSC</name>
<reference evidence="1" key="1">
    <citation type="journal article" date="2023" name="Genome Biol. Evol.">
        <title>Long-read-based Genome Assembly of Drosophila gunungcola Reveals Fewer Chemosensory Genes in Flower-breeding Species.</title>
        <authorList>
            <person name="Negi A."/>
            <person name="Liao B.Y."/>
            <person name="Yeh S.D."/>
        </authorList>
    </citation>
    <scope>NUCLEOTIDE SEQUENCE</scope>
    <source>
        <strain evidence="1">Sukarami</strain>
    </source>
</reference>
<dbReference type="Proteomes" id="UP001059596">
    <property type="component" value="Unassembled WGS sequence"/>
</dbReference>
<evidence type="ECO:0000313" key="1">
    <source>
        <dbReference type="EMBL" id="KAI8039256.1"/>
    </source>
</evidence>
<protein>
    <submittedName>
        <fullName evidence="1">Uncharacterized protein</fullName>
    </submittedName>
</protein>
<organism evidence="1 2">
    <name type="scientific">Drosophila gunungcola</name>
    <name type="common">fruit fly</name>
    <dbReference type="NCBI Taxonomy" id="103775"/>
    <lineage>
        <taxon>Eukaryota</taxon>
        <taxon>Metazoa</taxon>
        <taxon>Ecdysozoa</taxon>
        <taxon>Arthropoda</taxon>
        <taxon>Hexapoda</taxon>
        <taxon>Insecta</taxon>
        <taxon>Pterygota</taxon>
        <taxon>Neoptera</taxon>
        <taxon>Endopterygota</taxon>
        <taxon>Diptera</taxon>
        <taxon>Brachycera</taxon>
        <taxon>Muscomorpha</taxon>
        <taxon>Ephydroidea</taxon>
        <taxon>Drosophilidae</taxon>
        <taxon>Drosophila</taxon>
        <taxon>Sophophora</taxon>
    </lineage>
</organism>
<gene>
    <name evidence="1" type="ORF">M5D96_007979</name>
</gene>
<dbReference type="AlphaFoldDB" id="A0A9P9YLT0"/>
<proteinExistence type="predicted"/>
<keyword evidence="2" id="KW-1185">Reference proteome</keyword>
<comment type="caution">
    <text evidence="1">The sequence shown here is derived from an EMBL/GenBank/DDBJ whole genome shotgun (WGS) entry which is preliminary data.</text>
</comment>
<accession>A0A9P9YLT0</accession>
<dbReference type="EMBL" id="JAMKOV010000006">
    <property type="protein sequence ID" value="KAI8039256.1"/>
    <property type="molecule type" value="Genomic_DNA"/>
</dbReference>
<evidence type="ECO:0000313" key="2">
    <source>
        <dbReference type="Proteomes" id="UP001059596"/>
    </source>
</evidence>